<organism evidence="3 4">
    <name type="scientific">Neonectria magnoliae</name>
    <dbReference type="NCBI Taxonomy" id="2732573"/>
    <lineage>
        <taxon>Eukaryota</taxon>
        <taxon>Fungi</taxon>
        <taxon>Dikarya</taxon>
        <taxon>Ascomycota</taxon>
        <taxon>Pezizomycotina</taxon>
        <taxon>Sordariomycetes</taxon>
        <taxon>Hypocreomycetidae</taxon>
        <taxon>Hypocreales</taxon>
        <taxon>Nectriaceae</taxon>
        <taxon>Neonectria</taxon>
    </lineage>
</organism>
<accession>A0ABR1IC51</accession>
<protein>
    <recommendedName>
        <fullName evidence="2">GYF domain-containing protein</fullName>
    </recommendedName>
</protein>
<dbReference type="Proteomes" id="UP001498421">
    <property type="component" value="Unassembled WGS sequence"/>
</dbReference>
<evidence type="ECO:0000259" key="2">
    <source>
        <dbReference type="PROSITE" id="PS50829"/>
    </source>
</evidence>
<feature type="compositionally biased region" description="Basic and acidic residues" evidence="1">
    <location>
        <begin position="166"/>
        <end position="182"/>
    </location>
</feature>
<keyword evidence="4" id="KW-1185">Reference proteome</keyword>
<dbReference type="InterPro" id="IPR039905">
    <property type="entry name" value="CD2BP2/Lin1"/>
</dbReference>
<comment type="caution">
    <text evidence="3">The sequence shown here is derived from an EMBL/GenBank/DDBJ whole genome shotgun (WGS) entry which is preliminary data.</text>
</comment>
<dbReference type="PANTHER" id="PTHR13138">
    <property type="entry name" value="PROTEIN LIN1"/>
    <property type="match status" value="1"/>
</dbReference>
<feature type="region of interest" description="Disordered" evidence="1">
    <location>
        <begin position="229"/>
        <end position="250"/>
    </location>
</feature>
<reference evidence="3 4" key="1">
    <citation type="journal article" date="2025" name="Microbiol. Resour. Announc.">
        <title>Draft genome sequences for Neonectria magnoliae and Neonectria punicea, canker pathogens of Liriodendron tulipifera and Acer saccharum in West Virginia.</title>
        <authorList>
            <person name="Petronek H.M."/>
            <person name="Kasson M.T."/>
            <person name="Metheny A.M."/>
            <person name="Stauder C.M."/>
            <person name="Lovett B."/>
            <person name="Lynch S.C."/>
            <person name="Garnas J.R."/>
            <person name="Kasson L.R."/>
            <person name="Stajich J.E."/>
        </authorList>
    </citation>
    <scope>NUCLEOTIDE SEQUENCE [LARGE SCALE GENOMIC DNA]</scope>
    <source>
        <strain evidence="3 4">NRRL 64651</strain>
    </source>
</reference>
<evidence type="ECO:0000313" key="3">
    <source>
        <dbReference type="EMBL" id="KAK7430564.1"/>
    </source>
</evidence>
<name>A0ABR1IC51_9HYPO</name>
<dbReference type="InterPro" id="IPR003169">
    <property type="entry name" value="GYF"/>
</dbReference>
<evidence type="ECO:0000313" key="4">
    <source>
        <dbReference type="Proteomes" id="UP001498421"/>
    </source>
</evidence>
<dbReference type="PROSITE" id="PS50829">
    <property type="entry name" value="GYF"/>
    <property type="match status" value="1"/>
</dbReference>
<feature type="compositionally biased region" description="Acidic residues" evidence="1">
    <location>
        <begin position="117"/>
        <end position="134"/>
    </location>
</feature>
<dbReference type="Pfam" id="PF02213">
    <property type="entry name" value="GYF"/>
    <property type="match status" value="1"/>
</dbReference>
<dbReference type="InterPro" id="IPR035445">
    <property type="entry name" value="GYF-like_dom_sf"/>
</dbReference>
<dbReference type="PANTHER" id="PTHR13138:SF3">
    <property type="entry name" value="CD2 ANTIGEN CYTOPLASMIC TAIL-BINDING PROTEIN 2"/>
    <property type="match status" value="1"/>
</dbReference>
<feature type="region of interest" description="Disordered" evidence="1">
    <location>
        <begin position="66"/>
        <end position="185"/>
    </location>
</feature>
<proteinExistence type="predicted"/>
<gene>
    <name evidence="3" type="ORF">QQZ08_002856</name>
</gene>
<dbReference type="EMBL" id="JAZAVK010000018">
    <property type="protein sequence ID" value="KAK7430564.1"/>
    <property type="molecule type" value="Genomic_DNA"/>
</dbReference>
<feature type="region of interest" description="Disordered" evidence="1">
    <location>
        <begin position="1"/>
        <end position="32"/>
    </location>
</feature>
<sequence length="466" mass="51913">MASRHSAARPKRAGETFARANHNKDDADTKRAKFDVRNPSILAPDAREDDAILDADVIGGIGATKRGAVNLDGYDSDSDNENINARAASRKKGDVNILDQLDNYSANNASSGKAAGDDNDDDDDMFAGNDEEEDKPASENGDFDKSGRKKKDVRFLDVEQIEGQEDESKTGGEIRLDDRGSSDDEIDVDLAIQEEGVDEEVGAGGLKRNAPKVEAFNLKAEMEEGQFDQSGNYVRKAGDPDAAHDTWLEGLSKKEMKKAAEAHEKREAEARKQRIQDDEILVSELLKTLILRLERTETPLEALARLGRSQPKSKKIPKWKLKKMNKGAEGMEVDGESHENPKQTRVKQSIDAITDAADKLLSRDYEDIYDQERELLVREYRKETGEEWVEPETVHIDGDEKGDAVKPGTMWEFRWSDGRDEGVKQGPYDGATMKAWQEAGYFTEGSVEFRAVEEGRDWTPRVGAFV</sequence>
<feature type="compositionally biased region" description="Low complexity" evidence="1">
    <location>
        <begin position="105"/>
        <end position="114"/>
    </location>
</feature>
<dbReference type="SUPFAM" id="SSF55277">
    <property type="entry name" value="GYF domain"/>
    <property type="match status" value="1"/>
</dbReference>
<evidence type="ECO:0000256" key="1">
    <source>
        <dbReference type="SAM" id="MobiDB-lite"/>
    </source>
</evidence>
<feature type="compositionally biased region" description="Basic and acidic residues" evidence="1">
    <location>
        <begin position="236"/>
        <end position="250"/>
    </location>
</feature>
<feature type="compositionally biased region" description="Basic and acidic residues" evidence="1">
    <location>
        <begin position="22"/>
        <end position="32"/>
    </location>
</feature>
<feature type="compositionally biased region" description="Basic residues" evidence="1">
    <location>
        <begin position="1"/>
        <end position="11"/>
    </location>
</feature>
<dbReference type="Gene3D" id="3.30.1490.40">
    <property type="match status" value="1"/>
</dbReference>
<feature type="domain" description="GYF" evidence="2">
    <location>
        <begin position="408"/>
        <end position="466"/>
    </location>
</feature>